<feature type="coiled-coil region" evidence="1">
    <location>
        <begin position="319"/>
        <end position="430"/>
    </location>
</feature>
<evidence type="ECO:0000313" key="4">
    <source>
        <dbReference type="Proteomes" id="UP000799764"/>
    </source>
</evidence>
<keyword evidence="1" id="KW-0175">Coiled coil</keyword>
<proteinExistence type="predicted"/>
<sequence length="923" mass="99680">MSSKTNAYVVTFISGKSDAVDRIEANLLRDGGSLSSCDSALMYIEPAMETPRCCNKIGAKVAGLNEQVENEKNGRIQAEILVELRKQDIERNEKIYNADRDEIRAAAKQELDNRDEKIKKLEADLAAVTAERQTARAEARERIITAPAPVLAVLKRKVSAAQDGLAATKNELDATKKEAETQKHTITQLRAASVSELAVVKGQLAATQTELEVSKKDAEDQKQIVTQLTVSASASTNKLAVTMGQLATTQNELEVSKKDAEDQKQIVIQLTASTSASVEKLAVIKGQLAATQDEVDARNKEVQIHKQDIARLTASTDELDIVKGQLATTQNELDASKKESQDLKQTIAQLTAANNELEASQKEALARQITDSASASELAAVKDELTAAKSELDILQTNKKVTGINNFRTVSKKNGELAILKKDIEALYKEAGAHQYTVTKLAAIQADLEASKNEVHELNFTVTQLTADKKDIVQQLTVTSRHLEVCMKEAQDTASELVAVKAELDERKKMTRPQKHLSNQIAAAKKELEAAKQESQMHQQDALDKHMDAVAAKHQLAQYQSAYDESQHTIAHLEAKTNSLNSTQVRISEALRTTQHELISAKTDATVAAQDLAIEKKSNISLAAESTRAQATITDLRSELEIVKIELGAFKAPEETAAAPAPAPAPASPQSAAEKMAAWGNAHALVRADDEATRRANAAKAAAMKDQPAGEWKTTFRATGSALAKQSKVDAARAVLDSIEKELAAKDAVVAGLKETLREERTVGAERKRELAAARLVLESTQGSLREARAALAAADTAAAQKEANGCARCPGLERSVRIARAGADAALAQVDDVHYKCMSTWAVLHDVTWDVETKLSLRSGTPELAAVSTSEESDGSEVEVELEVVGGDGEGLAWDRNTPPHLRRGGFAGRSLARHMPDLVRK</sequence>
<feature type="coiled-coil region" evidence="1">
    <location>
        <begin position="104"/>
        <end position="192"/>
    </location>
</feature>
<evidence type="ECO:0000313" key="3">
    <source>
        <dbReference type="EMBL" id="KAF2443295.1"/>
    </source>
</evidence>
<comment type="caution">
    <text evidence="3">The sequence shown here is derived from an EMBL/GenBank/DDBJ whole genome shotgun (WGS) entry which is preliminary data.</text>
</comment>
<dbReference type="OrthoDB" id="3793005at2759"/>
<organism evidence="3 4">
    <name type="scientific">Karstenula rhodostoma CBS 690.94</name>
    <dbReference type="NCBI Taxonomy" id="1392251"/>
    <lineage>
        <taxon>Eukaryota</taxon>
        <taxon>Fungi</taxon>
        <taxon>Dikarya</taxon>
        <taxon>Ascomycota</taxon>
        <taxon>Pezizomycotina</taxon>
        <taxon>Dothideomycetes</taxon>
        <taxon>Pleosporomycetidae</taxon>
        <taxon>Pleosporales</taxon>
        <taxon>Massarineae</taxon>
        <taxon>Didymosphaeriaceae</taxon>
        <taxon>Karstenula</taxon>
    </lineage>
</organism>
<gene>
    <name evidence="3" type="ORF">P171DRAFT_486043</name>
</gene>
<feature type="coiled-coil region" evidence="1">
    <location>
        <begin position="487"/>
        <end position="576"/>
    </location>
</feature>
<reference evidence="3" key="1">
    <citation type="journal article" date="2020" name="Stud. Mycol.">
        <title>101 Dothideomycetes genomes: a test case for predicting lifestyles and emergence of pathogens.</title>
        <authorList>
            <person name="Haridas S."/>
            <person name="Albert R."/>
            <person name="Binder M."/>
            <person name="Bloem J."/>
            <person name="Labutti K."/>
            <person name="Salamov A."/>
            <person name="Andreopoulos B."/>
            <person name="Baker S."/>
            <person name="Barry K."/>
            <person name="Bills G."/>
            <person name="Bluhm B."/>
            <person name="Cannon C."/>
            <person name="Castanera R."/>
            <person name="Culley D."/>
            <person name="Daum C."/>
            <person name="Ezra D."/>
            <person name="Gonzalez J."/>
            <person name="Henrissat B."/>
            <person name="Kuo A."/>
            <person name="Liang C."/>
            <person name="Lipzen A."/>
            <person name="Lutzoni F."/>
            <person name="Magnuson J."/>
            <person name="Mondo S."/>
            <person name="Nolan M."/>
            <person name="Ohm R."/>
            <person name="Pangilinan J."/>
            <person name="Park H.-J."/>
            <person name="Ramirez L."/>
            <person name="Alfaro M."/>
            <person name="Sun H."/>
            <person name="Tritt A."/>
            <person name="Yoshinaga Y."/>
            <person name="Zwiers L.-H."/>
            <person name="Turgeon B."/>
            <person name="Goodwin S."/>
            <person name="Spatafora J."/>
            <person name="Crous P."/>
            <person name="Grigoriev I."/>
        </authorList>
    </citation>
    <scope>NUCLEOTIDE SEQUENCE</scope>
    <source>
        <strain evidence="3">CBS 690.94</strain>
    </source>
</reference>
<keyword evidence="4" id="KW-1185">Reference proteome</keyword>
<protein>
    <submittedName>
        <fullName evidence="3">Uncharacterized protein</fullName>
    </submittedName>
</protein>
<accession>A0A9P4PFY1</accession>
<dbReference type="AlphaFoldDB" id="A0A9P4PFY1"/>
<dbReference type="Proteomes" id="UP000799764">
    <property type="component" value="Unassembled WGS sequence"/>
</dbReference>
<evidence type="ECO:0000256" key="1">
    <source>
        <dbReference type="SAM" id="Coils"/>
    </source>
</evidence>
<feature type="region of interest" description="Disordered" evidence="2">
    <location>
        <begin position="890"/>
        <end position="909"/>
    </location>
</feature>
<evidence type="ECO:0000256" key="2">
    <source>
        <dbReference type="SAM" id="MobiDB-lite"/>
    </source>
</evidence>
<name>A0A9P4PFY1_9PLEO</name>
<dbReference type="EMBL" id="MU001502">
    <property type="protein sequence ID" value="KAF2443295.1"/>
    <property type="molecule type" value="Genomic_DNA"/>
</dbReference>